<gene>
    <name evidence="2" type="primary">19</name>
    <name evidence="2" type="ORF">PBI_SBASH_19</name>
</gene>
<feature type="compositionally biased region" description="Low complexity" evidence="1">
    <location>
        <begin position="705"/>
        <end position="714"/>
    </location>
</feature>
<name>A0A0A7RVJ8_9CAUD</name>
<protein>
    <submittedName>
        <fullName evidence="2">Minor tail protein</fullName>
    </submittedName>
</protein>
<evidence type="ECO:0000313" key="2">
    <source>
        <dbReference type="EMBL" id="AJA43320.1"/>
    </source>
</evidence>
<keyword evidence="3" id="KW-1185">Reference proteome</keyword>
<dbReference type="KEGG" id="vg:23679434"/>
<accession>A0A0A7RVJ8</accession>
<organism evidence="2 3">
    <name type="scientific">Mycobacterium phage Sbash</name>
    <dbReference type="NCBI Taxonomy" id="1567475"/>
    <lineage>
        <taxon>Viruses</taxon>
        <taxon>Duplodnaviria</taxon>
        <taxon>Heunggongvirae</taxon>
        <taxon>Uroviricota</taxon>
        <taxon>Caudoviricetes</taxon>
        <taxon>Chenonavirus</taxon>
        <taxon>Chenonavirus sbash</taxon>
    </lineage>
</organism>
<proteinExistence type="predicted"/>
<dbReference type="RefSeq" id="YP_009124673.1">
    <property type="nucleotide sequence ID" value="NC_026589.1"/>
</dbReference>
<dbReference type="OrthoDB" id="2464at10239"/>
<dbReference type="GeneID" id="23679434"/>
<feature type="region of interest" description="Disordered" evidence="1">
    <location>
        <begin position="651"/>
        <end position="754"/>
    </location>
</feature>
<dbReference type="Proteomes" id="UP000031075">
    <property type="component" value="Segment"/>
</dbReference>
<evidence type="ECO:0000256" key="1">
    <source>
        <dbReference type="SAM" id="MobiDB-lite"/>
    </source>
</evidence>
<evidence type="ECO:0000313" key="3">
    <source>
        <dbReference type="Proteomes" id="UP000031075"/>
    </source>
</evidence>
<feature type="compositionally biased region" description="Gly residues" evidence="1">
    <location>
        <begin position="730"/>
        <end position="754"/>
    </location>
</feature>
<dbReference type="EMBL" id="KP027201">
    <property type="protein sequence ID" value="AJA43320.1"/>
    <property type="molecule type" value="Genomic_DNA"/>
</dbReference>
<sequence>MTDPLPEWMRQTPNLESLHNLPDIPWGGYNPTGAISLPTPGDLLLFVRKLLERFLKDVVLALVGFFVPGDLGAAFQQLKGWAEDLPGAIVAFINNVAGIDLSSWEAFLASLADGKGIDLPLAAEVITNLQAFFGSVDLTNPIGNINAARQAFVQTIVQPFLNFVSRIVPALFGPLPIGMLTDERITLLLEGGFDDAVTIVEGSGYVHDPDDGATTPLGCAVVDLDGQWHLLATEPVRVAPGWVLKAGSQVKYIDVEAAPESNAIRIELVPYNGTEAGLPVWMASDESPEGTSDWDDLNSWAEYTVPATGVTHVGLQLVTSDEATAGRVKWDNVFLQSTEKIPQAFTKDLPEDLASLLNFVRTWVESALSALGINPSGNLLDDIFDLSDELEWIRDRAQQGFDDAATALADLGALATNLLTNPAAVLGEIGQDLVTGLPTALGNLQTTLNQIGEVFDGVVVTPVNSIVQAVKDWWSSIAGKTQNLNSSGKFDASNLVGQVAAGAVEGLTDLTNDVVGGFKGIFDAWFGGSSGTGTPAEVQQTIGAIKDAVISGYTVSTFTSSQTNWARPTDITEFVVAMCGGGQNGVTGGTPNGGARGLGGSWIVQPLDPSTLPDFLDLAVGTAGQRSYVREANGSHTGTLIVESPAHGSQGGIATQFGFTSTSSTPGNGGVGGYGSDSPPTGVSRDGSAGTGNSLAVGGAGGAAASGVGPTVGSPGQPGTTILPDVLTKCGGGGGGGGGGGQTQGFTGGKGGAGGAGGFPGGGGGGGGGGDTVFGGSGGSGGPGGAACIWLFYR</sequence>
<reference evidence="2 3" key="1">
    <citation type="submission" date="2014-10" db="EMBL/GenBank/DDBJ databases">
        <authorList>
            <person name="Msani S."/>
            <person name="Brouckaert M.-A."/>
            <person name="Jacobs C."/>
            <person name="Mafu P."/>
            <person name="Moti D."/>
            <person name="Naeem M."/>
            <person name="Ntuli T."/>
            <person name="Mngomezulu K."/>
            <person name="Larsen M.H."/>
            <person name="Rubin E.J."/>
            <person name="Russell D.A."/>
            <person name="Guerrero C.A."/>
            <person name="Bowman C.A."/>
            <person name="Jacobs-Sera D."/>
            <person name="Hendrix R.W."/>
            <person name="Hatfull G.F."/>
        </authorList>
    </citation>
    <scope>NUCLEOTIDE SEQUENCE [LARGE SCALE GENOMIC DNA]</scope>
</reference>